<dbReference type="Gene3D" id="3.50.50.60">
    <property type="entry name" value="FAD/NAD(P)-binding domain"/>
    <property type="match status" value="2"/>
</dbReference>
<evidence type="ECO:0000259" key="7">
    <source>
        <dbReference type="Pfam" id="PF05199"/>
    </source>
</evidence>
<dbReference type="Pfam" id="PF00732">
    <property type="entry name" value="GMC_oxred_N"/>
    <property type="match status" value="1"/>
</dbReference>
<dbReference type="PANTHER" id="PTHR42784:SF1">
    <property type="entry name" value="PYRANOSE 2-OXIDASE"/>
    <property type="match status" value="1"/>
</dbReference>
<dbReference type="GO" id="GO:0050660">
    <property type="term" value="F:flavin adenine dinucleotide binding"/>
    <property type="evidence" value="ECO:0007669"/>
    <property type="project" value="InterPro"/>
</dbReference>
<gene>
    <name evidence="8" type="ORF">IRI77_01785</name>
</gene>
<dbReference type="EMBL" id="CP063849">
    <property type="protein sequence ID" value="QOY91884.1"/>
    <property type="molecule type" value="Genomic_DNA"/>
</dbReference>
<evidence type="ECO:0000256" key="5">
    <source>
        <dbReference type="ARBA" id="ARBA00023002"/>
    </source>
</evidence>
<dbReference type="GO" id="GO:0016614">
    <property type="term" value="F:oxidoreductase activity, acting on CH-OH group of donors"/>
    <property type="evidence" value="ECO:0007669"/>
    <property type="project" value="InterPro"/>
</dbReference>
<evidence type="ECO:0000256" key="4">
    <source>
        <dbReference type="ARBA" id="ARBA00022827"/>
    </source>
</evidence>
<accession>A0A7S7SNW0</accession>
<dbReference type="InterPro" id="IPR007867">
    <property type="entry name" value="GMC_OxRtase_C"/>
</dbReference>
<reference evidence="8 9" key="1">
    <citation type="submission" date="2020-10" db="EMBL/GenBank/DDBJ databases">
        <title>Complete genome sequence of Paludibaculum fermentans P105T, a facultatively anaerobic acidobacterium capable of dissimilatory Fe(III) reduction.</title>
        <authorList>
            <person name="Dedysh S.N."/>
            <person name="Beletsky A.V."/>
            <person name="Kulichevskaya I.S."/>
            <person name="Mardanov A.V."/>
            <person name="Ravin N.V."/>
        </authorList>
    </citation>
    <scope>NUCLEOTIDE SEQUENCE [LARGE SCALE GENOMIC DNA]</scope>
    <source>
        <strain evidence="8 9">P105</strain>
    </source>
</reference>
<keyword evidence="5" id="KW-0560">Oxidoreductase</keyword>
<dbReference type="AlphaFoldDB" id="A0A7S7SNW0"/>
<keyword evidence="4" id="KW-0274">FAD</keyword>
<comment type="cofactor">
    <cofactor evidence="1">
        <name>FAD</name>
        <dbReference type="ChEBI" id="CHEBI:57692"/>
    </cofactor>
</comment>
<comment type="similarity">
    <text evidence="2">Belongs to the GMC oxidoreductase family.</text>
</comment>
<evidence type="ECO:0000313" key="8">
    <source>
        <dbReference type="EMBL" id="QOY91884.1"/>
    </source>
</evidence>
<dbReference type="SUPFAM" id="SSF54373">
    <property type="entry name" value="FAD-linked reductases, C-terminal domain"/>
    <property type="match status" value="1"/>
</dbReference>
<evidence type="ECO:0000256" key="1">
    <source>
        <dbReference type="ARBA" id="ARBA00001974"/>
    </source>
</evidence>
<evidence type="ECO:0000313" key="9">
    <source>
        <dbReference type="Proteomes" id="UP000593892"/>
    </source>
</evidence>
<evidence type="ECO:0000256" key="3">
    <source>
        <dbReference type="ARBA" id="ARBA00022630"/>
    </source>
</evidence>
<proteinExistence type="inferred from homology"/>
<protein>
    <submittedName>
        <fullName evidence="8">GMC family oxidoreductase</fullName>
    </submittedName>
</protein>
<dbReference type="PANTHER" id="PTHR42784">
    <property type="entry name" value="PYRANOSE 2-OXIDASE"/>
    <property type="match status" value="1"/>
</dbReference>
<organism evidence="8 9">
    <name type="scientific">Paludibaculum fermentans</name>
    <dbReference type="NCBI Taxonomy" id="1473598"/>
    <lineage>
        <taxon>Bacteria</taxon>
        <taxon>Pseudomonadati</taxon>
        <taxon>Acidobacteriota</taxon>
        <taxon>Terriglobia</taxon>
        <taxon>Bryobacterales</taxon>
        <taxon>Bryobacteraceae</taxon>
        <taxon>Paludibaculum</taxon>
    </lineage>
</organism>
<evidence type="ECO:0000256" key="2">
    <source>
        <dbReference type="ARBA" id="ARBA00010790"/>
    </source>
</evidence>
<dbReference type="Pfam" id="PF05199">
    <property type="entry name" value="GMC_oxred_C"/>
    <property type="match status" value="1"/>
</dbReference>
<dbReference type="InterPro" id="IPR000172">
    <property type="entry name" value="GMC_OxRdtase_N"/>
</dbReference>
<evidence type="ECO:0000259" key="6">
    <source>
        <dbReference type="Pfam" id="PF00732"/>
    </source>
</evidence>
<feature type="domain" description="Glucose-methanol-choline oxidoreductase C-terminal" evidence="7">
    <location>
        <begin position="434"/>
        <end position="555"/>
    </location>
</feature>
<sequence>MPQVMRGSPVHDVVVIGSGAGGGTVAHVLTKLGVKVTLLEAGAMLNPARDYKEHKTPADYPHRGAGDDAASYFGRKDFGFFSAPTGYWEIDEEPYTVAEGSQFRWFRSRILGGRTNHYGRISLRFADYDFKASLLNDGLGSDWPVSYEEIAPYYDKAEDFIGICGTAEGLRSAPDGKFLPAPALRVHEHLIQKSSRKLNIPCVPSRMAILTKPKNGRLACHYCGQCGRGCVTASNYSSSQVQIFPAMKTGLLTVIPNAMVREIITGADGKAKAVSYIDKTTRTEKQINCRVVVLAASACESARLLLNSKSSRHPDGLANSSGSVGRNLTDTVGYSLGGYVPALEGMMKHDTDGYAGGHVYMPWWGLEQKNKDFPRGYHIEVGGGYGMPMLGSFNGVCRSHEGYGAGLKKAILDSYGCSVGFAGRGEMIPNAKSYCDIDPHVVDRWGIPVLRFHFEWSDYELKMVKHMHDTFAAIIEGMGGRVNGPKTVADTARAISTPGEIIHELGTVRMGSDPSTSALNKYSQAHDVKNVFVADAAPFVTNPDKNPTLTICAMAWRASEFIAEGLKKGEL</sequence>
<dbReference type="InterPro" id="IPR051473">
    <property type="entry name" value="P2Ox-like"/>
</dbReference>
<dbReference type="SUPFAM" id="SSF51905">
    <property type="entry name" value="FAD/NAD(P)-binding domain"/>
    <property type="match status" value="1"/>
</dbReference>
<dbReference type="KEGG" id="pfer:IRI77_01785"/>
<keyword evidence="3" id="KW-0285">Flavoprotein</keyword>
<dbReference type="Proteomes" id="UP000593892">
    <property type="component" value="Chromosome"/>
</dbReference>
<name>A0A7S7SNW0_PALFE</name>
<feature type="domain" description="Glucose-methanol-choline oxidoreductase N-terminal" evidence="6">
    <location>
        <begin position="145"/>
        <end position="330"/>
    </location>
</feature>
<dbReference type="InterPro" id="IPR036188">
    <property type="entry name" value="FAD/NAD-bd_sf"/>
</dbReference>
<keyword evidence="9" id="KW-1185">Reference proteome</keyword>